<comment type="similarity">
    <text evidence="1">Belongs to the bacterial solute-binding protein 3 family.</text>
</comment>
<keyword evidence="3 4" id="KW-0732">Signal</keyword>
<evidence type="ECO:0000259" key="5">
    <source>
        <dbReference type="SMART" id="SM00062"/>
    </source>
</evidence>
<feature type="domain" description="Solute-binding protein family 3/N-terminal" evidence="5">
    <location>
        <begin position="42"/>
        <end position="265"/>
    </location>
</feature>
<dbReference type="Pfam" id="PF00497">
    <property type="entry name" value="SBP_bac_3"/>
    <property type="match status" value="1"/>
</dbReference>
<name>A0ABT8IQT9_9BACL</name>
<dbReference type="PANTHER" id="PTHR30085:SF6">
    <property type="entry name" value="ABC TRANSPORTER GLUTAMINE-BINDING PROTEIN GLNH"/>
    <property type="match status" value="1"/>
</dbReference>
<dbReference type="SMART" id="SM00079">
    <property type="entry name" value="PBPe"/>
    <property type="match status" value="1"/>
</dbReference>
<accession>A0ABT8IQT9</accession>
<evidence type="ECO:0000256" key="1">
    <source>
        <dbReference type="ARBA" id="ARBA00010333"/>
    </source>
</evidence>
<evidence type="ECO:0000256" key="3">
    <source>
        <dbReference type="ARBA" id="ARBA00022729"/>
    </source>
</evidence>
<comment type="caution">
    <text evidence="7">The sequence shown here is derived from an EMBL/GenBank/DDBJ whole genome shotgun (WGS) entry which is preliminary data.</text>
</comment>
<evidence type="ECO:0000256" key="4">
    <source>
        <dbReference type="SAM" id="SignalP"/>
    </source>
</evidence>
<dbReference type="Gene3D" id="3.40.190.10">
    <property type="entry name" value="Periplasmic binding protein-like II"/>
    <property type="match status" value="2"/>
</dbReference>
<dbReference type="InterPro" id="IPR001320">
    <property type="entry name" value="Iontro_rcpt_C"/>
</dbReference>
<dbReference type="RefSeq" id="WP_301240090.1">
    <property type="nucleotide sequence ID" value="NZ_JANRHH010000049.1"/>
</dbReference>
<dbReference type="PANTHER" id="PTHR30085">
    <property type="entry name" value="AMINO ACID ABC TRANSPORTER PERMEASE"/>
    <property type="match status" value="1"/>
</dbReference>
<feature type="signal peptide" evidence="4">
    <location>
        <begin position="1"/>
        <end position="22"/>
    </location>
</feature>
<keyword evidence="8" id="KW-1185">Reference proteome</keyword>
<evidence type="ECO:0000259" key="6">
    <source>
        <dbReference type="SMART" id="SM00079"/>
    </source>
</evidence>
<feature type="domain" description="Ionotropic glutamate receptor C-terminal" evidence="6">
    <location>
        <begin position="42"/>
        <end position="264"/>
    </location>
</feature>
<dbReference type="InterPro" id="IPR051455">
    <property type="entry name" value="Bact_solute-bind_prot3"/>
</dbReference>
<protein>
    <submittedName>
        <fullName evidence="7">Glutamate ABC transporter substrate-binding protein</fullName>
    </submittedName>
</protein>
<gene>
    <name evidence="7" type="ORF">NWF35_14640</name>
</gene>
<keyword evidence="2" id="KW-0813">Transport</keyword>
<dbReference type="SUPFAM" id="SSF53850">
    <property type="entry name" value="Periplasmic binding protein-like II"/>
    <property type="match status" value="1"/>
</dbReference>
<proteinExistence type="inferred from homology"/>
<dbReference type="Proteomes" id="UP001174196">
    <property type="component" value="Unassembled WGS sequence"/>
</dbReference>
<organism evidence="7 8">
    <name type="scientific">Polycladomyces subterraneus</name>
    <dbReference type="NCBI Taxonomy" id="1016997"/>
    <lineage>
        <taxon>Bacteria</taxon>
        <taxon>Bacillati</taxon>
        <taxon>Bacillota</taxon>
        <taxon>Bacilli</taxon>
        <taxon>Bacillales</taxon>
        <taxon>Thermoactinomycetaceae</taxon>
        <taxon>Polycladomyces</taxon>
    </lineage>
</organism>
<dbReference type="EMBL" id="JANRHH010000049">
    <property type="protein sequence ID" value="MDN4595105.1"/>
    <property type="molecule type" value="Genomic_DNA"/>
</dbReference>
<dbReference type="SMART" id="SM00062">
    <property type="entry name" value="PBPb"/>
    <property type="match status" value="1"/>
</dbReference>
<feature type="chain" id="PRO_5045369818" evidence="4">
    <location>
        <begin position="23"/>
        <end position="279"/>
    </location>
</feature>
<reference evidence="7" key="1">
    <citation type="submission" date="2022-08" db="EMBL/GenBank/DDBJ databases">
        <title>Polycladomyces zharkentsis sp. nov., a novel thermophilic CMC and starch-degrading bacterium isolated from a geothermal spring in Kazakhstan.</title>
        <authorList>
            <person name="Mashzhan A."/>
            <person name="Kistaubaeva A."/>
            <person name="Javier-Lopez R."/>
            <person name="Birkeland N.-K."/>
        </authorList>
    </citation>
    <scope>NUCLEOTIDE SEQUENCE</scope>
    <source>
        <strain evidence="7">KSR 13</strain>
    </source>
</reference>
<evidence type="ECO:0000313" key="8">
    <source>
        <dbReference type="Proteomes" id="UP001174196"/>
    </source>
</evidence>
<sequence length="279" mass="30764">MRFWKRWLVFCLSAVLAFSLTACGGGSSADGSSLAAIKKRGKLVVGVKYDTNLFGYKDPADGQVKGFEIDLMREFAKRLLGDEKKVEFKEVTSKTRIKMLQSGDIDLVAATMTITDKRKKQVDFSRVYFMAGQSLLVPTNSPITGLKSLNGKVVATAKGATSGRNLQKLVPGVKIKEYENYADAFTALKSGQADAVTTDDSILMGMQQQDPTHFKLVGGQFTQEPYGMAVKKGNKDLLKAVNDFLNEIMKDGTYQKLYRKWFKKNPPAHIPAEAVQKAP</sequence>
<dbReference type="PROSITE" id="PS51257">
    <property type="entry name" value="PROKAR_LIPOPROTEIN"/>
    <property type="match status" value="1"/>
</dbReference>
<dbReference type="CDD" id="cd13690">
    <property type="entry name" value="PBP2_GluB"/>
    <property type="match status" value="1"/>
</dbReference>
<evidence type="ECO:0000256" key="2">
    <source>
        <dbReference type="ARBA" id="ARBA00022448"/>
    </source>
</evidence>
<dbReference type="InterPro" id="IPR001638">
    <property type="entry name" value="Solute-binding_3/MltF_N"/>
</dbReference>
<evidence type="ECO:0000313" key="7">
    <source>
        <dbReference type="EMBL" id="MDN4595105.1"/>
    </source>
</evidence>